<comment type="similarity">
    <text evidence="2">Belongs to the CorA metal ion transporter (MIT) (TC 1.A.35) family.</text>
</comment>
<feature type="transmembrane region" description="Helical" evidence="11">
    <location>
        <begin position="297"/>
        <end position="317"/>
    </location>
</feature>
<feature type="transmembrane region" description="Helical" evidence="11">
    <location>
        <begin position="263"/>
        <end position="285"/>
    </location>
</feature>
<evidence type="ECO:0000256" key="5">
    <source>
        <dbReference type="ARBA" id="ARBA00022519"/>
    </source>
</evidence>
<comment type="subcellular location">
    <subcellularLocation>
        <location evidence="1">Cell membrane</location>
        <topology evidence="1">Multi-pass membrane protein</topology>
    </subcellularLocation>
</comment>
<accession>A0ABS2W2D6</accession>
<keyword evidence="6 11" id="KW-0812">Transmembrane</keyword>
<sequence>MGCSGLIYGYELDGQGGGKALSGSDIETGCPDAELVWLHFDYTDSEARDWITHKSGLSGVVIDALLTGESRPRATQVNEGLLIALRGVNLSPDSDPEDMVGIRIWIDGKRIITTRRRKMLSAKDLVDALEAGTGPDSAGDFLVMLSSALMIRMYDTVNATEDIVDGIEEELIMTSRYELRNQISEVRRTVISLRRYLSPQRDAMLQLNQMRVSWFTEGHRQELREVTDTLIRYIEDLDTTRDRATVAQEELANRLAEQMNNRMYLLSIVAAVFLPLGFFTGLLGINVGGVPGTDNPWAFWIVSALMTATVAAQLWLFKRKRWF</sequence>
<evidence type="ECO:0000256" key="8">
    <source>
        <dbReference type="ARBA" id="ARBA00022989"/>
    </source>
</evidence>
<dbReference type="InterPro" id="IPR045863">
    <property type="entry name" value="CorA_TM1_TM2"/>
</dbReference>
<evidence type="ECO:0000256" key="2">
    <source>
        <dbReference type="ARBA" id="ARBA00009765"/>
    </source>
</evidence>
<dbReference type="EMBL" id="JAFFZP010000001">
    <property type="protein sequence ID" value="MBN0985864.1"/>
    <property type="molecule type" value="Genomic_DNA"/>
</dbReference>
<evidence type="ECO:0000313" key="13">
    <source>
        <dbReference type="Proteomes" id="UP000760472"/>
    </source>
</evidence>
<evidence type="ECO:0000256" key="11">
    <source>
        <dbReference type="SAM" id="Phobius"/>
    </source>
</evidence>
<protein>
    <submittedName>
        <fullName evidence="12">Zinc transporter ZntB</fullName>
    </submittedName>
</protein>
<dbReference type="CDD" id="cd12833">
    <property type="entry name" value="ZntB-like_1"/>
    <property type="match status" value="1"/>
</dbReference>
<keyword evidence="3" id="KW-0813">Transport</keyword>
<dbReference type="RefSeq" id="WP_205209505.1">
    <property type="nucleotide sequence ID" value="NZ_JAFFZO010000006.1"/>
</dbReference>
<keyword evidence="13" id="KW-1185">Reference proteome</keyword>
<dbReference type="Gene3D" id="3.30.460.20">
    <property type="entry name" value="CorA soluble domain-like"/>
    <property type="match status" value="1"/>
</dbReference>
<name>A0ABS2W2D6_9GAMM</name>
<evidence type="ECO:0000256" key="9">
    <source>
        <dbReference type="ARBA" id="ARBA00023065"/>
    </source>
</evidence>
<keyword evidence="4" id="KW-1003">Cell membrane</keyword>
<reference evidence="12 13" key="1">
    <citation type="submission" date="2021-02" db="EMBL/GenBank/DDBJ databases">
        <title>A novel species of genus Amphritea isolated from a fishpond in China.</title>
        <authorList>
            <person name="Lu H."/>
        </authorList>
    </citation>
    <scope>NUCLEOTIDE SEQUENCE [LARGE SCALE GENOMIC DNA]</scope>
    <source>
        <strain evidence="12 13">RP18W</strain>
    </source>
</reference>
<evidence type="ECO:0000256" key="7">
    <source>
        <dbReference type="ARBA" id="ARBA00022833"/>
    </source>
</evidence>
<evidence type="ECO:0000256" key="1">
    <source>
        <dbReference type="ARBA" id="ARBA00004651"/>
    </source>
</evidence>
<dbReference type="Proteomes" id="UP000760472">
    <property type="component" value="Unassembled WGS sequence"/>
</dbReference>
<keyword evidence="7" id="KW-0862">Zinc</keyword>
<keyword evidence="8 11" id="KW-1133">Transmembrane helix</keyword>
<dbReference type="Pfam" id="PF01544">
    <property type="entry name" value="CorA"/>
    <property type="match status" value="1"/>
</dbReference>
<evidence type="ECO:0000256" key="3">
    <source>
        <dbReference type="ARBA" id="ARBA00022448"/>
    </source>
</evidence>
<dbReference type="PANTHER" id="PTHR46494">
    <property type="entry name" value="CORA FAMILY METAL ION TRANSPORTER (EUROFUNG)"/>
    <property type="match status" value="1"/>
</dbReference>
<organism evidence="12 13">
    <name type="scientific">Amphritea pacifica</name>
    <dbReference type="NCBI Taxonomy" id="2811233"/>
    <lineage>
        <taxon>Bacteria</taxon>
        <taxon>Pseudomonadati</taxon>
        <taxon>Pseudomonadota</taxon>
        <taxon>Gammaproteobacteria</taxon>
        <taxon>Oceanospirillales</taxon>
        <taxon>Oceanospirillaceae</taxon>
        <taxon>Amphritea</taxon>
    </lineage>
</organism>
<evidence type="ECO:0000256" key="10">
    <source>
        <dbReference type="ARBA" id="ARBA00023136"/>
    </source>
</evidence>
<dbReference type="InterPro" id="IPR002523">
    <property type="entry name" value="MgTranspt_CorA/ZnTranspt_ZntB"/>
</dbReference>
<dbReference type="InterPro" id="IPR045861">
    <property type="entry name" value="CorA_cytoplasmic_dom"/>
</dbReference>
<proteinExistence type="inferred from homology"/>
<comment type="caution">
    <text evidence="12">The sequence shown here is derived from an EMBL/GenBank/DDBJ whole genome shotgun (WGS) entry which is preliminary data.</text>
</comment>
<evidence type="ECO:0000313" key="12">
    <source>
        <dbReference type="EMBL" id="MBN0985864.1"/>
    </source>
</evidence>
<evidence type="ECO:0000256" key="4">
    <source>
        <dbReference type="ARBA" id="ARBA00022475"/>
    </source>
</evidence>
<gene>
    <name evidence="12" type="ORF">JW498_00610</name>
</gene>
<evidence type="ECO:0000256" key="6">
    <source>
        <dbReference type="ARBA" id="ARBA00022692"/>
    </source>
</evidence>
<keyword evidence="9" id="KW-0406">Ion transport</keyword>
<dbReference type="SUPFAM" id="SSF144083">
    <property type="entry name" value="Magnesium transport protein CorA, transmembrane region"/>
    <property type="match status" value="1"/>
</dbReference>
<keyword evidence="5" id="KW-0997">Cell inner membrane</keyword>
<dbReference type="PANTHER" id="PTHR46494:SF3">
    <property type="entry name" value="ZINC TRANSPORT PROTEIN ZNTB"/>
    <property type="match status" value="1"/>
</dbReference>
<dbReference type="Gene3D" id="1.20.58.340">
    <property type="entry name" value="Magnesium transport protein CorA, transmembrane region"/>
    <property type="match status" value="2"/>
</dbReference>
<keyword evidence="10 11" id="KW-0472">Membrane</keyword>
<dbReference type="SUPFAM" id="SSF143865">
    <property type="entry name" value="CorA soluble domain-like"/>
    <property type="match status" value="1"/>
</dbReference>